<evidence type="ECO:0000313" key="2">
    <source>
        <dbReference type="Proteomes" id="UP000289775"/>
    </source>
</evidence>
<sequence length="140" mass="16553">MILVTTLIRHFERPKSNLTLEDLITYPQGTLGNQLGKFLFNNSYEQDPIPEKEDIYRLLITKEVSNTEEVAMYCYLFGNGDKSPQTVFSIVTGTLLYPHYIQYFYKRYKDGKRAFRFYDLDCFKMLHLPVNKIKDAFLIQ</sequence>
<dbReference type="EMBL" id="JUIW01000003">
    <property type="protein sequence ID" value="RYJ44334.1"/>
    <property type="molecule type" value="Genomic_DNA"/>
</dbReference>
<protein>
    <submittedName>
        <fullName evidence="1">Uncharacterized protein</fullName>
    </submittedName>
</protein>
<organism evidence="1 2">
    <name type="scientific">Flavobacterium beibuense</name>
    <dbReference type="NCBI Taxonomy" id="657326"/>
    <lineage>
        <taxon>Bacteria</taxon>
        <taxon>Pseudomonadati</taxon>
        <taxon>Bacteroidota</taxon>
        <taxon>Flavobacteriia</taxon>
        <taxon>Flavobacteriales</taxon>
        <taxon>Flavobacteriaceae</taxon>
        <taxon>Flavobacterium</taxon>
    </lineage>
</organism>
<dbReference type="RefSeq" id="WP_165357664.1">
    <property type="nucleotide sequence ID" value="NZ_JUIW01000003.1"/>
</dbReference>
<comment type="caution">
    <text evidence="1">The sequence shown here is derived from an EMBL/GenBank/DDBJ whole genome shotgun (WGS) entry which is preliminary data.</text>
</comment>
<proteinExistence type="predicted"/>
<reference evidence="1 2" key="1">
    <citation type="submission" date="2014-12" db="EMBL/GenBank/DDBJ databases">
        <title>Genome sequence of Flavobacterium beibuense RSKm HC5.</title>
        <authorList>
            <person name="Kim J.F."/>
            <person name="Song J.Y."/>
            <person name="Kwak M.-J."/>
            <person name="Lee S.-W."/>
        </authorList>
    </citation>
    <scope>NUCLEOTIDE SEQUENCE [LARGE SCALE GENOMIC DNA]</scope>
    <source>
        <strain evidence="1 2">RSKm HC5</strain>
    </source>
</reference>
<dbReference type="Proteomes" id="UP000289775">
    <property type="component" value="Unassembled WGS sequence"/>
</dbReference>
<name>A0A444WF51_9FLAO</name>
<accession>A0A444WF51</accession>
<keyword evidence="2" id="KW-1185">Reference proteome</keyword>
<evidence type="ECO:0000313" key="1">
    <source>
        <dbReference type="EMBL" id="RYJ44334.1"/>
    </source>
</evidence>
<dbReference type="AlphaFoldDB" id="A0A444WF51"/>
<gene>
    <name evidence="1" type="ORF">NU09_0944</name>
</gene>